<dbReference type="PANTHER" id="PTHR31928">
    <property type="entry name" value="EXPRESSED PROTEIN"/>
    <property type="match status" value="1"/>
</dbReference>
<feature type="compositionally biased region" description="Polar residues" evidence="1">
    <location>
        <begin position="476"/>
        <end position="502"/>
    </location>
</feature>
<dbReference type="AlphaFoldDB" id="A0A6I9TWE4"/>
<dbReference type="GeneID" id="105169379"/>
<sequence length="655" mass="71895">MVKMASLKNGVLLKLLEDMKMEDIALDDDPKPVLLQIRSIIPVLEEGDLWPNRGFFLKVSDLSHAFYVSLTDQQNEMILGNKLKLGQFIYVEKLEKAEPAPLMKGVTPVPGWRPCEGTPVDIIPPPNLVKLLEASGVDSVVEKGVILEKKISKPQSISRKLIRGTSGSESSIKRNERLKGGYEGRRRSLSASKPRRSEVSFALKAEDFEKVSSPDERRLSSVDNDSDGDSVILSSSSAQMAKRRSWTESEIMGVKEIFDSSVVNHEIKLPPRSRSANVSPIRSVGYDSSDDNSSSTTTRRASSVGSAKRLTKNSSKSQTPATKINNVQIPNSLCSLHERKGAETGISWNSLPPNLVKFGKEVIRQRDIALSAAADALQEACASERLLSSLSTLSQFPLGEGEDLQPYVDKFFELQHDLARTRLIMQSLTSISPLRTQESVSCTTNSVKETLTVALERKRNAVAWIKSAVAVDLSPSSAPNFPSTNSMETTNSLKKTSPSSRSNKPKGACIIKKDRSSADITVLLASDKGDCQGEWTSGSTLPAAADLAASLQDECRKLFLSYVEKYLDELEQKSLSMQSDSQIAAMMYKVKMVNDCLDVIVNIEGNPQEGGRGGCAYLEDSEAEAYRRVRNKIYGILLKHVERTAMVLERLNGST</sequence>
<dbReference type="InterPro" id="IPR048297">
    <property type="entry name" value="DUF936_dom_pln"/>
</dbReference>
<feature type="domain" description="DUF936" evidence="2">
    <location>
        <begin position="7"/>
        <end position="123"/>
    </location>
</feature>
<proteinExistence type="predicted"/>
<dbReference type="InParanoid" id="A0A6I9TWE4"/>
<feature type="domain" description="DUF6857" evidence="3">
    <location>
        <begin position="336"/>
        <end position="647"/>
    </location>
</feature>
<dbReference type="Pfam" id="PF06075">
    <property type="entry name" value="DUF936"/>
    <property type="match status" value="1"/>
</dbReference>
<reference evidence="5" key="1">
    <citation type="submission" date="2025-08" db="UniProtKB">
        <authorList>
            <consortium name="RefSeq"/>
        </authorList>
    </citation>
    <scope>IDENTIFICATION</scope>
</reference>
<gene>
    <name evidence="5" type="primary">LOC105169379</name>
</gene>
<accession>A0A6I9TWE4</accession>
<dbReference type="PANTHER" id="PTHR31928:SF12">
    <property type="entry name" value="DUF3741 DOMAIN-CONTAINING PROTEIN"/>
    <property type="match status" value="1"/>
</dbReference>
<organism evidence="4 5">
    <name type="scientific">Sesamum indicum</name>
    <name type="common">Oriental sesame</name>
    <name type="synonym">Sesamum orientale</name>
    <dbReference type="NCBI Taxonomy" id="4182"/>
    <lineage>
        <taxon>Eukaryota</taxon>
        <taxon>Viridiplantae</taxon>
        <taxon>Streptophyta</taxon>
        <taxon>Embryophyta</taxon>
        <taxon>Tracheophyta</taxon>
        <taxon>Spermatophyta</taxon>
        <taxon>Magnoliopsida</taxon>
        <taxon>eudicotyledons</taxon>
        <taxon>Gunneridae</taxon>
        <taxon>Pentapetalae</taxon>
        <taxon>asterids</taxon>
        <taxon>lamiids</taxon>
        <taxon>Lamiales</taxon>
        <taxon>Pedaliaceae</taxon>
        <taxon>Sesamum</taxon>
    </lineage>
</organism>
<dbReference type="InterPro" id="IPR049172">
    <property type="entry name" value="DUF6857_pln"/>
</dbReference>
<dbReference type="OrthoDB" id="773154at2759"/>
<name>A0A6I9TWE4_SESIN</name>
<evidence type="ECO:0000313" key="5">
    <source>
        <dbReference type="RefSeq" id="XP_011088071.1"/>
    </source>
</evidence>
<protein>
    <submittedName>
        <fullName evidence="5">Uncharacterized protein LOC105169379</fullName>
    </submittedName>
</protein>
<dbReference type="InterPro" id="IPR010341">
    <property type="entry name" value="DUF936_pln"/>
</dbReference>
<feature type="compositionally biased region" description="Low complexity" evidence="1">
    <location>
        <begin position="283"/>
        <end position="307"/>
    </location>
</feature>
<feature type="region of interest" description="Disordered" evidence="1">
    <location>
        <begin position="162"/>
        <end position="196"/>
    </location>
</feature>
<dbReference type="Pfam" id="PF21647">
    <property type="entry name" value="DUF6857"/>
    <property type="match status" value="1"/>
</dbReference>
<evidence type="ECO:0000259" key="2">
    <source>
        <dbReference type="Pfam" id="PF06075"/>
    </source>
</evidence>
<evidence type="ECO:0000256" key="1">
    <source>
        <dbReference type="SAM" id="MobiDB-lite"/>
    </source>
</evidence>
<dbReference type="RefSeq" id="XP_011088071.1">
    <property type="nucleotide sequence ID" value="XM_011089769.2"/>
</dbReference>
<evidence type="ECO:0000259" key="3">
    <source>
        <dbReference type="Pfam" id="PF21647"/>
    </source>
</evidence>
<feature type="region of interest" description="Disordered" evidence="1">
    <location>
        <begin position="476"/>
        <end position="508"/>
    </location>
</feature>
<feature type="compositionally biased region" description="Basic and acidic residues" evidence="1">
    <location>
        <begin position="171"/>
        <end position="186"/>
    </location>
</feature>
<feature type="compositionally biased region" description="Polar residues" evidence="1">
    <location>
        <begin position="312"/>
        <end position="324"/>
    </location>
</feature>
<evidence type="ECO:0000313" key="4">
    <source>
        <dbReference type="Proteomes" id="UP000504604"/>
    </source>
</evidence>
<feature type="region of interest" description="Disordered" evidence="1">
    <location>
        <begin position="212"/>
        <end position="246"/>
    </location>
</feature>
<dbReference type="KEGG" id="sind:105169379"/>
<feature type="region of interest" description="Disordered" evidence="1">
    <location>
        <begin position="271"/>
        <end position="324"/>
    </location>
</feature>
<keyword evidence="4" id="KW-1185">Reference proteome</keyword>
<dbReference type="Proteomes" id="UP000504604">
    <property type="component" value="Linkage group LG8"/>
</dbReference>